<evidence type="ECO:0000256" key="2">
    <source>
        <dbReference type="ARBA" id="ARBA00022475"/>
    </source>
</evidence>
<dbReference type="AlphaFoldDB" id="A0A8J5XLJ8"/>
<keyword evidence="2" id="KW-1003">Cell membrane</keyword>
<dbReference type="GO" id="GO:0005886">
    <property type="term" value="C:plasma membrane"/>
    <property type="evidence" value="ECO:0007669"/>
    <property type="project" value="UniProtKB-SubCell"/>
</dbReference>
<dbReference type="EMBL" id="JAGTXO010000011">
    <property type="protein sequence ID" value="KAG8465045.1"/>
    <property type="molecule type" value="Genomic_DNA"/>
</dbReference>
<comment type="subcellular location">
    <subcellularLocation>
        <location evidence="1">Cell membrane</location>
        <topology evidence="1">Multi-pass membrane protein</topology>
    </subcellularLocation>
</comment>
<dbReference type="PANTHER" id="PTHR12677">
    <property type="entry name" value="GOLGI APPARATUS MEMBRANE PROTEIN TVP38-RELATED"/>
    <property type="match status" value="1"/>
</dbReference>
<sequence length="265" mass="27372">MWCCGGAVAPARTEHAEPELATSTRGAELTACGEHAHSSLCDPCEPLVASGGKASESGGERGDVGAARRTRAVLVARLGALVLLTAGLVALSRNSALRERLALKSMRAQLDAFGSTAPALAFGAYVVMFCGGELLHVPGVVFIVLGVLLFGRWGGFGAAFFGSVASVCFSFVVVRAIGGQPISAAPRWKRAAALVDAVAERPIAAVALLRLLLWVAPPVNYFLAMSAVSFRDYALGSALGLWPPVLAICLATDALLPWLESSGLA</sequence>
<evidence type="ECO:0000256" key="5">
    <source>
        <dbReference type="ARBA" id="ARBA00023136"/>
    </source>
</evidence>
<feature type="transmembrane region" description="Helical" evidence="6">
    <location>
        <begin position="235"/>
        <end position="259"/>
    </location>
</feature>
<feature type="transmembrane region" description="Helical" evidence="6">
    <location>
        <begin position="203"/>
        <end position="223"/>
    </location>
</feature>
<dbReference type="InterPro" id="IPR015414">
    <property type="entry name" value="TMEM64"/>
</dbReference>
<keyword evidence="9" id="KW-1185">Reference proteome</keyword>
<evidence type="ECO:0000256" key="3">
    <source>
        <dbReference type="ARBA" id="ARBA00022692"/>
    </source>
</evidence>
<feature type="domain" description="VTT" evidence="7">
    <location>
        <begin position="137"/>
        <end position="252"/>
    </location>
</feature>
<gene>
    <name evidence="8" type="ORF">KFE25_012408</name>
</gene>
<feature type="transmembrane region" description="Helical" evidence="6">
    <location>
        <begin position="158"/>
        <end position="178"/>
    </location>
</feature>
<dbReference type="Proteomes" id="UP000751190">
    <property type="component" value="Unassembled WGS sequence"/>
</dbReference>
<evidence type="ECO:0000313" key="8">
    <source>
        <dbReference type="EMBL" id="KAG8465045.1"/>
    </source>
</evidence>
<comment type="caution">
    <text evidence="8">The sequence shown here is derived from an EMBL/GenBank/DDBJ whole genome shotgun (WGS) entry which is preliminary data.</text>
</comment>
<protein>
    <recommendedName>
        <fullName evidence="7">VTT domain-containing protein</fullName>
    </recommendedName>
</protein>
<feature type="transmembrane region" description="Helical" evidence="6">
    <location>
        <begin position="134"/>
        <end position="151"/>
    </location>
</feature>
<evidence type="ECO:0000256" key="6">
    <source>
        <dbReference type="SAM" id="Phobius"/>
    </source>
</evidence>
<keyword evidence="3 6" id="KW-0812">Transmembrane</keyword>
<evidence type="ECO:0000256" key="1">
    <source>
        <dbReference type="ARBA" id="ARBA00004651"/>
    </source>
</evidence>
<reference evidence="8" key="1">
    <citation type="submission" date="2021-05" db="EMBL/GenBank/DDBJ databases">
        <title>The genome of the haptophyte Pavlova lutheri (Diacronema luteri, Pavlovales) - a model for lipid biosynthesis in eukaryotic algae.</title>
        <authorList>
            <person name="Hulatt C.J."/>
            <person name="Posewitz M.C."/>
        </authorList>
    </citation>
    <scope>NUCLEOTIDE SEQUENCE</scope>
    <source>
        <strain evidence="8">NIVA-4/92</strain>
    </source>
</reference>
<feature type="transmembrane region" description="Helical" evidence="6">
    <location>
        <begin position="112"/>
        <end position="128"/>
    </location>
</feature>
<name>A0A8J5XLJ8_DIALT</name>
<evidence type="ECO:0000256" key="4">
    <source>
        <dbReference type="ARBA" id="ARBA00022989"/>
    </source>
</evidence>
<evidence type="ECO:0000259" key="7">
    <source>
        <dbReference type="Pfam" id="PF09335"/>
    </source>
</evidence>
<organism evidence="8 9">
    <name type="scientific">Diacronema lutheri</name>
    <name type="common">Unicellular marine alga</name>
    <name type="synonym">Monochrysis lutheri</name>
    <dbReference type="NCBI Taxonomy" id="2081491"/>
    <lineage>
        <taxon>Eukaryota</taxon>
        <taxon>Haptista</taxon>
        <taxon>Haptophyta</taxon>
        <taxon>Pavlovophyceae</taxon>
        <taxon>Pavlovales</taxon>
        <taxon>Pavlovaceae</taxon>
        <taxon>Diacronema</taxon>
    </lineage>
</organism>
<dbReference type="Pfam" id="PF09335">
    <property type="entry name" value="VTT_dom"/>
    <property type="match status" value="1"/>
</dbReference>
<accession>A0A8J5XLJ8</accession>
<dbReference type="InterPro" id="IPR032816">
    <property type="entry name" value="VTT_dom"/>
</dbReference>
<proteinExistence type="predicted"/>
<evidence type="ECO:0000313" key="9">
    <source>
        <dbReference type="Proteomes" id="UP000751190"/>
    </source>
</evidence>
<feature type="transmembrane region" description="Helical" evidence="6">
    <location>
        <begin position="72"/>
        <end position="91"/>
    </location>
</feature>
<dbReference type="PANTHER" id="PTHR12677:SF59">
    <property type="entry name" value="GOLGI APPARATUS MEMBRANE PROTEIN TVP38-RELATED"/>
    <property type="match status" value="1"/>
</dbReference>
<keyword evidence="4 6" id="KW-1133">Transmembrane helix</keyword>
<keyword evidence="5 6" id="KW-0472">Membrane</keyword>